<evidence type="ECO:0000313" key="6">
    <source>
        <dbReference type="EMBL" id="MFC0216665.1"/>
    </source>
</evidence>
<dbReference type="InterPro" id="IPR045943">
    <property type="entry name" value="DUF6363"/>
</dbReference>
<dbReference type="SUPFAM" id="SSF52151">
    <property type="entry name" value="FabD/lysophospholipase-like"/>
    <property type="match status" value="1"/>
</dbReference>
<dbReference type="EMBL" id="JBHLWN010000124">
    <property type="protein sequence ID" value="MFC0216665.1"/>
    <property type="molecule type" value="Genomic_DNA"/>
</dbReference>
<evidence type="ECO:0000313" key="7">
    <source>
        <dbReference type="Proteomes" id="UP001589776"/>
    </source>
</evidence>
<dbReference type="Pfam" id="PF01734">
    <property type="entry name" value="Patatin"/>
    <property type="match status" value="1"/>
</dbReference>
<feature type="short sequence motif" description="GXGXXG" evidence="4">
    <location>
        <begin position="9"/>
        <end position="14"/>
    </location>
</feature>
<evidence type="ECO:0000256" key="1">
    <source>
        <dbReference type="ARBA" id="ARBA00022801"/>
    </source>
</evidence>
<evidence type="ECO:0000256" key="3">
    <source>
        <dbReference type="ARBA" id="ARBA00023098"/>
    </source>
</evidence>
<proteinExistence type="predicted"/>
<feature type="domain" description="PNPLA" evidence="5">
    <location>
        <begin position="5"/>
        <end position="172"/>
    </location>
</feature>
<dbReference type="PROSITE" id="PS51635">
    <property type="entry name" value="PNPLA"/>
    <property type="match status" value="1"/>
</dbReference>
<dbReference type="InterPro" id="IPR037483">
    <property type="entry name" value="YjjU-like"/>
</dbReference>
<comment type="caution">
    <text evidence="6">The sequence shown here is derived from an EMBL/GenBank/DDBJ whole genome shotgun (WGS) entry which is preliminary data.</text>
</comment>
<keyword evidence="2 4" id="KW-0442">Lipid degradation</keyword>
<dbReference type="Gene3D" id="3.40.1090.10">
    <property type="entry name" value="Cytosolic phospholipase A2 catalytic domain"/>
    <property type="match status" value="2"/>
</dbReference>
<keyword evidence="1 4" id="KW-0378">Hydrolase</keyword>
<dbReference type="Proteomes" id="UP001589776">
    <property type="component" value="Unassembled WGS sequence"/>
</dbReference>
<dbReference type="InterPro" id="IPR016035">
    <property type="entry name" value="Acyl_Trfase/lysoPLipase"/>
</dbReference>
<protein>
    <submittedName>
        <fullName evidence="6">Patatin family protein</fullName>
    </submittedName>
</protein>
<keyword evidence="7" id="KW-1185">Reference proteome</keyword>
<feature type="short sequence motif" description="GXSXG" evidence="4">
    <location>
        <begin position="36"/>
        <end position="40"/>
    </location>
</feature>
<dbReference type="RefSeq" id="WP_377475069.1">
    <property type="nucleotide sequence ID" value="NZ_JBHLWN010000124.1"/>
</dbReference>
<feature type="active site" description="Proton acceptor" evidence="4">
    <location>
        <position position="159"/>
    </location>
</feature>
<reference evidence="6 7" key="1">
    <citation type="submission" date="2024-09" db="EMBL/GenBank/DDBJ databases">
        <authorList>
            <person name="Sun Q."/>
            <person name="Mori K."/>
        </authorList>
    </citation>
    <scope>NUCLEOTIDE SEQUENCE [LARGE SCALE GENOMIC DNA]</scope>
    <source>
        <strain evidence="6 7">CCM 7759</strain>
    </source>
</reference>
<evidence type="ECO:0000256" key="2">
    <source>
        <dbReference type="ARBA" id="ARBA00022963"/>
    </source>
</evidence>
<evidence type="ECO:0000259" key="5">
    <source>
        <dbReference type="PROSITE" id="PS51635"/>
    </source>
</evidence>
<dbReference type="Pfam" id="PF19890">
    <property type="entry name" value="DUF6363"/>
    <property type="match status" value="1"/>
</dbReference>
<sequence length="281" mass="32177">MSIGLVLEGGGMRGVYTAGALDYLMERQLYYPYVIGVSAGACNAASYISKQIGRNRIVTIDYVRDPRYLSYRNLLREKSIFGMKFIFDEIPNRLVPFDYDTFYHSEQQFVVGTMDALSGEPVYFTKDAAGKEMFDIVQASSSLPFISVPVVRDGRELLDGGICDPIPIRKSIADGNERNVIILTQVKSYRKRPFQWGWLARRVYPNYHGLINVMEQRHKTYNETLDYIDELERTGKAIVIRPSLDLKVGRTEKNPVKLTGLYELGYRDAQRLQQSLDKWAL</sequence>
<feature type="short sequence motif" description="DGA/G" evidence="4">
    <location>
        <begin position="159"/>
        <end position="161"/>
    </location>
</feature>
<accession>A0ABV6DVI7</accession>
<feature type="active site" description="Nucleophile" evidence="4">
    <location>
        <position position="38"/>
    </location>
</feature>
<dbReference type="InterPro" id="IPR002641">
    <property type="entry name" value="PNPLA_dom"/>
</dbReference>
<evidence type="ECO:0000256" key="4">
    <source>
        <dbReference type="PROSITE-ProRule" id="PRU01161"/>
    </source>
</evidence>
<gene>
    <name evidence="6" type="ORF">ACFFK0_30150</name>
</gene>
<dbReference type="PANTHER" id="PTHR14226:SF25">
    <property type="entry name" value="PHOSPHOESTERASE"/>
    <property type="match status" value="1"/>
</dbReference>
<keyword evidence="3 4" id="KW-0443">Lipid metabolism</keyword>
<name>A0ABV6DVI7_9BACL</name>
<dbReference type="InterPro" id="IPR050301">
    <property type="entry name" value="NTE"/>
</dbReference>
<dbReference type="PANTHER" id="PTHR14226">
    <property type="entry name" value="NEUROPATHY TARGET ESTERASE/SWISS CHEESE D.MELANOGASTER"/>
    <property type="match status" value="1"/>
</dbReference>
<dbReference type="CDD" id="cd07208">
    <property type="entry name" value="Pat_hypo_Ecoli_yjju_like"/>
    <property type="match status" value="1"/>
</dbReference>
<organism evidence="6 7">
    <name type="scientific">Paenibacillus chartarius</name>
    <dbReference type="NCBI Taxonomy" id="747481"/>
    <lineage>
        <taxon>Bacteria</taxon>
        <taxon>Bacillati</taxon>
        <taxon>Bacillota</taxon>
        <taxon>Bacilli</taxon>
        <taxon>Bacillales</taxon>
        <taxon>Paenibacillaceae</taxon>
        <taxon>Paenibacillus</taxon>
    </lineage>
</organism>